<dbReference type="GO" id="GO:0020037">
    <property type="term" value="F:heme binding"/>
    <property type="evidence" value="ECO:0007669"/>
    <property type="project" value="InterPro"/>
</dbReference>
<dbReference type="GO" id="GO:0016709">
    <property type="term" value="F:oxidoreductase activity, acting on paired donors, with incorporation or reduction of molecular oxygen, NAD(P)H as one donor, and incorporation of one atom of oxygen"/>
    <property type="evidence" value="ECO:0007669"/>
    <property type="project" value="TreeGrafter"/>
</dbReference>
<dbReference type="GO" id="GO:0052615">
    <property type="term" value="F:ent-kaurene oxidase activity"/>
    <property type="evidence" value="ECO:0007669"/>
    <property type="project" value="InterPro"/>
</dbReference>
<keyword evidence="4" id="KW-1133">Transmembrane helix</keyword>
<dbReference type="GO" id="GO:0009686">
    <property type="term" value="P:gibberellin biosynthetic process"/>
    <property type="evidence" value="ECO:0007669"/>
    <property type="project" value="InterPro"/>
</dbReference>
<comment type="similarity">
    <text evidence="2">Belongs to the cytochrome P450 family.</text>
</comment>
<dbReference type="Proteomes" id="UP000250321">
    <property type="component" value="Unassembled WGS sequence"/>
</dbReference>
<dbReference type="GO" id="GO:0010241">
    <property type="term" value="P:ent-kaurene oxidation to kaurenoic acid"/>
    <property type="evidence" value="ECO:0007669"/>
    <property type="project" value="InterPro"/>
</dbReference>
<protein>
    <submittedName>
        <fullName evidence="6">Ent-kaurene oxidase chloroplastic-like</fullName>
    </submittedName>
</protein>
<dbReference type="Gene3D" id="1.10.630.10">
    <property type="entry name" value="Cytochrome P450"/>
    <property type="match status" value="1"/>
</dbReference>
<dbReference type="PANTHER" id="PTHR47283:SF1">
    <property type="entry name" value="ENT-KAURENE OXIDASE, CHLOROPLASTIC"/>
    <property type="match status" value="1"/>
</dbReference>
<dbReference type="AlphaFoldDB" id="A0A314YUU7"/>
<evidence type="ECO:0000313" key="7">
    <source>
        <dbReference type="Proteomes" id="UP000250321"/>
    </source>
</evidence>
<organism evidence="6 7">
    <name type="scientific">Prunus yedoensis var. nudiflora</name>
    <dbReference type="NCBI Taxonomy" id="2094558"/>
    <lineage>
        <taxon>Eukaryota</taxon>
        <taxon>Viridiplantae</taxon>
        <taxon>Streptophyta</taxon>
        <taxon>Embryophyta</taxon>
        <taxon>Tracheophyta</taxon>
        <taxon>Spermatophyta</taxon>
        <taxon>Magnoliopsida</taxon>
        <taxon>eudicotyledons</taxon>
        <taxon>Gunneridae</taxon>
        <taxon>Pentapetalae</taxon>
        <taxon>rosids</taxon>
        <taxon>fabids</taxon>
        <taxon>Rosales</taxon>
        <taxon>Rosaceae</taxon>
        <taxon>Amygdaloideae</taxon>
        <taxon>Amygdaleae</taxon>
        <taxon>Prunus</taxon>
    </lineage>
</organism>
<dbReference type="OrthoDB" id="1055148at2759"/>
<dbReference type="GO" id="GO:0009707">
    <property type="term" value="C:chloroplast outer membrane"/>
    <property type="evidence" value="ECO:0007669"/>
    <property type="project" value="TreeGrafter"/>
</dbReference>
<evidence type="ECO:0000256" key="2">
    <source>
        <dbReference type="ARBA" id="ARBA00010617"/>
    </source>
</evidence>
<dbReference type="STRING" id="2094558.A0A314YUU7"/>
<dbReference type="GO" id="GO:0005783">
    <property type="term" value="C:endoplasmic reticulum"/>
    <property type="evidence" value="ECO:0007669"/>
    <property type="project" value="TreeGrafter"/>
</dbReference>
<sequence>MSGWMCAVVPGLPLIGNLLQLKEKKPYKTFTKWAETYGPIYSIRTGASTLVVLNSTDVAEEAMVTRHSSISLRKLSTALKILTFDNALVAASDYKDFSQDGKTSQMFLESMLRFTYYFFVSSLT</sequence>
<evidence type="ECO:0000256" key="5">
    <source>
        <dbReference type="ARBA" id="ARBA00023136"/>
    </source>
</evidence>
<evidence type="ECO:0000256" key="4">
    <source>
        <dbReference type="ARBA" id="ARBA00022989"/>
    </source>
</evidence>
<keyword evidence="5" id="KW-0472">Membrane</keyword>
<dbReference type="Pfam" id="PF00067">
    <property type="entry name" value="p450"/>
    <property type="match status" value="1"/>
</dbReference>
<dbReference type="SUPFAM" id="SSF48264">
    <property type="entry name" value="Cytochrome P450"/>
    <property type="match status" value="1"/>
</dbReference>
<dbReference type="PANTHER" id="PTHR47283">
    <property type="entry name" value="ENT-KAURENE OXIDASE, CHLOROPLASTIC"/>
    <property type="match status" value="1"/>
</dbReference>
<dbReference type="EMBL" id="PJQY01000373">
    <property type="protein sequence ID" value="PQQ12025.1"/>
    <property type="molecule type" value="Genomic_DNA"/>
</dbReference>
<gene>
    <name evidence="6" type="ORF">Pyn_39188</name>
</gene>
<accession>A0A314YUU7</accession>
<dbReference type="InterPro" id="IPR001128">
    <property type="entry name" value="Cyt_P450"/>
</dbReference>
<comment type="subcellular location">
    <subcellularLocation>
        <location evidence="1">Membrane</location>
        <topology evidence="1">Single-pass membrane protein</topology>
    </subcellularLocation>
</comment>
<keyword evidence="3" id="KW-0812">Transmembrane</keyword>
<name>A0A314YUU7_PRUYE</name>
<evidence type="ECO:0000256" key="3">
    <source>
        <dbReference type="ARBA" id="ARBA00022692"/>
    </source>
</evidence>
<reference evidence="6 7" key="1">
    <citation type="submission" date="2018-02" db="EMBL/GenBank/DDBJ databases">
        <title>Draft genome of wild Prunus yedoensis var. nudiflora.</title>
        <authorList>
            <person name="Baek S."/>
            <person name="Kim J.-H."/>
            <person name="Choi K."/>
            <person name="Kim G.-B."/>
            <person name="Cho A."/>
            <person name="Jang H."/>
            <person name="Shin C.-H."/>
            <person name="Yu H.-J."/>
            <person name="Mun J.-H."/>
        </authorList>
    </citation>
    <scope>NUCLEOTIDE SEQUENCE [LARGE SCALE GENOMIC DNA]</scope>
    <source>
        <strain evidence="7">cv. Jeju island</strain>
        <tissue evidence="6">Leaf</tissue>
    </source>
</reference>
<keyword evidence="7" id="KW-1185">Reference proteome</keyword>
<dbReference type="InterPro" id="IPR036396">
    <property type="entry name" value="Cyt_P450_sf"/>
</dbReference>
<proteinExistence type="inferred from homology"/>
<evidence type="ECO:0000313" key="6">
    <source>
        <dbReference type="EMBL" id="PQQ12025.1"/>
    </source>
</evidence>
<evidence type="ECO:0000256" key="1">
    <source>
        <dbReference type="ARBA" id="ARBA00004167"/>
    </source>
</evidence>
<comment type="caution">
    <text evidence="6">The sequence shown here is derived from an EMBL/GenBank/DDBJ whole genome shotgun (WGS) entry which is preliminary data.</text>
</comment>
<dbReference type="InterPro" id="IPR044225">
    <property type="entry name" value="KO_chloroplastic"/>
</dbReference>
<dbReference type="GO" id="GO:0005506">
    <property type="term" value="F:iron ion binding"/>
    <property type="evidence" value="ECO:0007669"/>
    <property type="project" value="InterPro"/>
</dbReference>